<evidence type="ECO:0000256" key="1">
    <source>
        <dbReference type="SAM" id="MobiDB-lite"/>
    </source>
</evidence>
<dbReference type="InterPro" id="IPR027417">
    <property type="entry name" value="P-loop_NTPase"/>
</dbReference>
<dbReference type="EMBL" id="JBFXLU010000026">
    <property type="protein sequence ID" value="KAL2852048.1"/>
    <property type="molecule type" value="Genomic_DNA"/>
</dbReference>
<dbReference type="InterPro" id="IPR056073">
    <property type="entry name" value="DUF7656"/>
</dbReference>
<proteinExistence type="predicted"/>
<evidence type="ECO:0000259" key="2">
    <source>
        <dbReference type="Pfam" id="PF24674"/>
    </source>
</evidence>
<feature type="domain" description="DUF8206" evidence="4">
    <location>
        <begin position="930"/>
        <end position="1013"/>
    </location>
</feature>
<reference evidence="5 6" key="1">
    <citation type="submission" date="2024-07" db="EMBL/GenBank/DDBJ databases">
        <title>Section-level genome sequencing and comparative genomics of Aspergillus sections Usti and Cavernicolus.</title>
        <authorList>
            <consortium name="Lawrence Berkeley National Laboratory"/>
            <person name="Nybo J.L."/>
            <person name="Vesth T.C."/>
            <person name="Theobald S."/>
            <person name="Frisvad J.C."/>
            <person name="Larsen T.O."/>
            <person name="Kjaerboelling I."/>
            <person name="Rothschild-Mancinelli K."/>
            <person name="Lyhne E.K."/>
            <person name="Kogle M.E."/>
            <person name="Barry K."/>
            <person name="Clum A."/>
            <person name="Na H."/>
            <person name="Ledsgaard L."/>
            <person name="Lin J."/>
            <person name="Lipzen A."/>
            <person name="Kuo A."/>
            <person name="Riley R."/>
            <person name="Mondo S."/>
            <person name="Labutti K."/>
            <person name="Haridas S."/>
            <person name="Pangalinan J."/>
            <person name="Salamov A.A."/>
            <person name="Simmons B.A."/>
            <person name="Magnuson J.K."/>
            <person name="Chen J."/>
            <person name="Drula E."/>
            <person name="Henrissat B."/>
            <person name="Wiebenga A."/>
            <person name="Lubbers R.J."/>
            <person name="Gomes A.C."/>
            <person name="Makela M.R."/>
            <person name="Stajich J."/>
            <person name="Grigoriev I.V."/>
            <person name="Mortensen U.H."/>
            <person name="De Vries R.P."/>
            <person name="Baker S.E."/>
            <person name="Andersen M.R."/>
        </authorList>
    </citation>
    <scope>NUCLEOTIDE SEQUENCE [LARGE SCALE GENOMIC DNA]</scope>
    <source>
        <strain evidence="5 6">CBS 123904</strain>
    </source>
</reference>
<dbReference type="PANTHER" id="PTHR32046">
    <property type="entry name" value="G DOMAIN-CONTAINING PROTEIN"/>
    <property type="match status" value="1"/>
</dbReference>
<name>A0ABR4KIE1_9EURO</name>
<evidence type="ECO:0000313" key="5">
    <source>
        <dbReference type="EMBL" id="KAL2852048.1"/>
    </source>
</evidence>
<feature type="domain" description="DUF7656" evidence="3">
    <location>
        <begin position="385"/>
        <end position="482"/>
    </location>
</feature>
<comment type="caution">
    <text evidence="5">The sequence shown here is derived from an EMBL/GenBank/DDBJ whole genome shotgun (WGS) entry which is preliminary data.</text>
</comment>
<dbReference type="SUPFAM" id="SSF52540">
    <property type="entry name" value="P-loop containing nucleoside triphosphate hydrolases"/>
    <property type="match status" value="2"/>
</dbReference>
<feature type="domain" description="SNTX MACPF/CDC-like" evidence="2">
    <location>
        <begin position="6"/>
        <end position="262"/>
    </location>
</feature>
<protein>
    <recommendedName>
        <fullName evidence="7">G domain-containing protein</fullName>
    </recommendedName>
</protein>
<dbReference type="Pfam" id="PF26633">
    <property type="entry name" value="DUF8206"/>
    <property type="match status" value="1"/>
</dbReference>
<dbReference type="PANTHER" id="PTHR32046:SF11">
    <property type="entry name" value="IMMUNE-ASSOCIATED NUCLEOTIDE-BINDING PROTEIN 10-LIKE"/>
    <property type="match status" value="1"/>
</dbReference>
<dbReference type="Pfam" id="PF24676">
    <property type="entry name" value="DUF7656"/>
    <property type="match status" value="1"/>
</dbReference>
<dbReference type="Pfam" id="PF24674">
    <property type="entry name" value="MACPF_SNTX"/>
    <property type="match status" value="1"/>
</dbReference>
<gene>
    <name evidence="5" type="ORF">BJY01DRAFT_244664</name>
</gene>
<evidence type="ECO:0008006" key="7">
    <source>
        <dbReference type="Google" id="ProtNLM"/>
    </source>
</evidence>
<dbReference type="InterPro" id="IPR056072">
    <property type="entry name" value="SNTX_MACPF/CDC-like_dom"/>
</dbReference>
<keyword evidence="6" id="KW-1185">Reference proteome</keyword>
<dbReference type="InterPro" id="IPR058519">
    <property type="entry name" value="DUF8206"/>
</dbReference>
<dbReference type="Proteomes" id="UP001610446">
    <property type="component" value="Unassembled WGS sequence"/>
</dbReference>
<organism evidence="5 6">
    <name type="scientific">Aspergillus pseudoustus</name>
    <dbReference type="NCBI Taxonomy" id="1810923"/>
    <lineage>
        <taxon>Eukaryota</taxon>
        <taxon>Fungi</taxon>
        <taxon>Dikarya</taxon>
        <taxon>Ascomycota</taxon>
        <taxon>Pezizomycotina</taxon>
        <taxon>Eurotiomycetes</taxon>
        <taxon>Eurotiomycetidae</taxon>
        <taxon>Eurotiales</taxon>
        <taxon>Aspergillaceae</taxon>
        <taxon>Aspergillus</taxon>
        <taxon>Aspergillus subgen. Nidulantes</taxon>
    </lineage>
</organism>
<dbReference type="Gene3D" id="3.40.50.300">
    <property type="entry name" value="P-loop containing nucleotide triphosphate hydrolases"/>
    <property type="match status" value="1"/>
</dbReference>
<evidence type="ECO:0000313" key="6">
    <source>
        <dbReference type="Proteomes" id="UP001610446"/>
    </source>
</evidence>
<accession>A0ABR4KIE1</accession>
<feature type="region of interest" description="Disordered" evidence="1">
    <location>
        <begin position="663"/>
        <end position="686"/>
    </location>
</feature>
<evidence type="ECO:0000259" key="3">
    <source>
        <dbReference type="Pfam" id="PF24676"/>
    </source>
</evidence>
<sequence>MSFTTITRPALGQIASLGDLYDARTDTFTTISLFSKPPPATAITVTDNHSSDLRYVHSDTFKEKFTQFGITPQLSASVAAGLIGVSGSGRYLTSQRDTKLAVQSSLIYNITTVNERINFQLEELEHSLALGALRDNIATHVVSEINWGSRNVVTLRQSVSHWEDQSLVAGQIDAQLKSLNFGFSGELTQDNAHAGFNTTFEVAVEADVVATDGSVPKDLATAEAFIGNVKKYVDATNGGKGKPLLYCLLPLAELARLLNVKVAKQITLRELGSDCAEQFVQAFDQITDVRQKLKGSQSLLQINSPYIPSNDLVSCTKAVLQVNILEARLRTEYGKAVADVRAGKTDETVLWRILDNFRNSETSLEQITKLDFRSTKEKIRLITDLVKKGAQYIGFNGESLDLELARALDSDVLVFSFTQASRSECIDWPQNVGLLYQLLGEKVASPRILLHDYDAAGEELLKSKITLYRNTQVVIENILDKQRTDAKKPLARYNSAHLERTGVSKPVKRIAVKLPCLAKQCTASAKYDWMCSECGCHIEYNRMDSYIYCDCGRCDYRSWDFRCPNLDHGRDFSEYSHDLLRDLLENLAPFDECNILILGRTGVGKSTWINSLANYLTYDSLDDAAAANSLTWKIPFSFTTYTFDESGNYSAIKVQAGFDNFDDGPGSNSPQLEEHDGSTGVSGTQNTREHTLFVNECRVRLIDTPGIGDTRGASQDKENMADILSVLQLYPKLHGILILLKPNDQRLDIMFRFCMQELLSHLHRDAARNIAFGFTNTRGTNYQPGDSLVPLSQLLRTLPDIDIAIRRHNVYCFDSESFRYLAAYKQHNLSLGPREENASSWERSVSESRRLIKYFQGLEPHRVTSSVNLYEMRTCIVAMARPMAMIAQAIKSSIAVNEDDMKALDQNAESRKELERSLKVKVSTIAIIPVDRPRTTCHDDDCVSHVGTNSWGRDGEQVLKTVYQTMCHSPCYLKGVQVENLGNPQLQDCAAMKGGICKVCNHSWKVHLHIDYEQVVGTSEVDNPTIVTMLSENADFADMKQAAIAAKEVHIEELQSELQEFTSAAAQFSIFLKRNAIMPYNDATLDYLDRTIEEEKGKVAVGGSRDRLEQLCQYRQQYEKEVEILDEYMIKGESSRLLDREGVELLVQKLHALPHYGQSLKDMGKVVNSLRSLERRERPQKANKTRRFARTGDLTGTTQKAGSIWRSLLTRLQ</sequence>
<evidence type="ECO:0000259" key="4">
    <source>
        <dbReference type="Pfam" id="PF26633"/>
    </source>
</evidence>